<keyword evidence="2" id="KW-1185">Reference proteome</keyword>
<dbReference type="EMBL" id="BSXS01006752">
    <property type="protein sequence ID" value="GME86124.1"/>
    <property type="molecule type" value="Genomic_DNA"/>
</dbReference>
<accession>A0ACB5TDQ8</accession>
<dbReference type="Proteomes" id="UP001165064">
    <property type="component" value="Unassembled WGS sequence"/>
</dbReference>
<comment type="caution">
    <text evidence="1">The sequence shown here is derived from an EMBL/GenBank/DDBJ whole genome shotgun (WGS) entry which is preliminary data.</text>
</comment>
<reference evidence="1" key="1">
    <citation type="submission" date="2023-04" db="EMBL/GenBank/DDBJ databases">
        <title>Ambrosiozyma monospora NBRC 10751.</title>
        <authorList>
            <person name="Ichikawa N."/>
            <person name="Sato H."/>
            <person name="Tonouchi N."/>
        </authorList>
    </citation>
    <scope>NUCLEOTIDE SEQUENCE</scope>
    <source>
        <strain evidence="1">NBRC 10751</strain>
    </source>
</reference>
<protein>
    <submittedName>
        <fullName evidence="1">Unnamed protein product</fullName>
    </submittedName>
</protein>
<proteinExistence type="predicted"/>
<name>A0ACB5TDQ8_AMBMO</name>
<evidence type="ECO:0000313" key="1">
    <source>
        <dbReference type="EMBL" id="GME86124.1"/>
    </source>
</evidence>
<evidence type="ECO:0000313" key="2">
    <source>
        <dbReference type="Proteomes" id="UP001165064"/>
    </source>
</evidence>
<sequence length="514" mass="55299">MMKKTKEDDAREPQAAVIEPIKDAVAEPLKNGSLSSVNDNAEHVKDAVAEPTKDTVVEFTKTTVVESTKDAVAEAVEATNSTVVEPAKNDVPTEPENDSESKKDENTDATIDSNKTNNNKRKLAIIEAVDLDMGGHKPKRGRPKKNTSGTAPKNTSAPTPKVASVPAPKVNGAPVKLNKDGSIPKPRGRPRKNGKPKPPAPVNVVVLPDGSVTVPAKRPRGRPRKKPFNFPKKASPAVADSTGTTSTPTIEQNLRTDNTSGTASTTVVNGEQSPSLALNSTEPESTPEANAVTGQPNDTTTTKVKEEERDMPRETIRGVSKISRVPIEEEAIISPNAGIPAEQRRARRGRPRRNPEIISTEIVPKVPRKRGRPPKSKSEPPAKRPRGRPRKYTATGELLHPKTAATPTNESSTTFQVIPPALDDDPNLNQLGKYPGTGSFRLTVPSEVTSDDDLPLTSFSVPVNAPRKRGRPAGVAKKRGRPRKHPFVVPESNVSVAVMPRRSRGRPRGSGRVH</sequence>
<gene>
    <name evidence="1" type="ORF">Amon02_000787200</name>
</gene>
<organism evidence="1 2">
    <name type="scientific">Ambrosiozyma monospora</name>
    <name type="common">Yeast</name>
    <name type="synonym">Endomycopsis monosporus</name>
    <dbReference type="NCBI Taxonomy" id="43982"/>
    <lineage>
        <taxon>Eukaryota</taxon>
        <taxon>Fungi</taxon>
        <taxon>Dikarya</taxon>
        <taxon>Ascomycota</taxon>
        <taxon>Saccharomycotina</taxon>
        <taxon>Pichiomycetes</taxon>
        <taxon>Pichiales</taxon>
        <taxon>Pichiaceae</taxon>
        <taxon>Ambrosiozyma</taxon>
    </lineage>
</organism>